<comment type="caution">
    <text evidence="1">The sequence shown here is derived from an EMBL/GenBank/DDBJ whole genome shotgun (WGS) entry which is preliminary data.</text>
</comment>
<proteinExistence type="predicted"/>
<accession>W2YAM1</accession>
<gene>
    <name evidence="1" type="ORF">F442_19903</name>
</gene>
<evidence type="ECO:0000313" key="1">
    <source>
        <dbReference type="EMBL" id="ETP31224.1"/>
    </source>
</evidence>
<dbReference type="AlphaFoldDB" id="W2YAM1"/>
<name>W2YAM1_PHYNI</name>
<dbReference type="Proteomes" id="UP000018948">
    <property type="component" value="Unassembled WGS sequence"/>
</dbReference>
<protein>
    <submittedName>
        <fullName evidence="1">Uncharacterized protein</fullName>
    </submittedName>
</protein>
<organism evidence="1 2">
    <name type="scientific">Phytophthora nicotianae P10297</name>
    <dbReference type="NCBI Taxonomy" id="1317064"/>
    <lineage>
        <taxon>Eukaryota</taxon>
        <taxon>Sar</taxon>
        <taxon>Stramenopiles</taxon>
        <taxon>Oomycota</taxon>
        <taxon>Peronosporomycetes</taxon>
        <taxon>Peronosporales</taxon>
        <taxon>Peronosporaceae</taxon>
        <taxon>Phytophthora</taxon>
    </lineage>
</organism>
<feature type="non-terminal residue" evidence="1">
    <location>
        <position position="1"/>
    </location>
</feature>
<evidence type="ECO:0000313" key="2">
    <source>
        <dbReference type="Proteomes" id="UP000018948"/>
    </source>
</evidence>
<sequence length="65" mass="6986">LSGSFTVLSNERLEQSAKLIFALPEHDDVLDGEAAHVELKIVENGALWKEKRGVAGVNVVGGDQK</sequence>
<reference evidence="1 2" key="1">
    <citation type="submission" date="2013-11" db="EMBL/GenBank/DDBJ databases">
        <title>The Genome Sequence of Phytophthora parasitica P10297.</title>
        <authorList>
            <consortium name="The Broad Institute Genomics Platform"/>
            <person name="Russ C."/>
            <person name="Tyler B."/>
            <person name="Panabieres F."/>
            <person name="Shan W."/>
            <person name="Tripathy S."/>
            <person name="Grunwald N."/>
            <person name="Machado M."/>
            <person name="Johnson C.S."/>
            <person name="Walker B."/>
            <person name="Young S.K."/>
            <person name="Zeng Q."/>
            <person name="Gargeya S."/>
            <person name="Fitzgerald M."/>
            <person name="Haas B."/>
            <person name="Abouelleil A."/>
            <person name="Allen A.W."/>
            <person name="Alvarado L."/>
            <person name="Arachchi H.M."/>
            <person name="Berlin A.M."/>
            <person name="Chapman S.B."/>
            <person name="Gainer-Dewar J."/>
            <person name="Goldberg J."/>
            <person name="Griggs A."/>
            <person name="Gujja S."/>
            <person name="Hansen M."/>
            <person name="Howarth C."/>
            <person name="Imamovic A."/>
            <person name="Ireland A."/>
            <person name="Larimer J."/>
            <person name="McCowan C."/>
            <person name="Murphy C."/>
            <person name="Pearson M."/>
            <person name="Poon T.W."/>
            <person name="Priest M."/>
            <person name="Roberts A."/>
            <person name="Saif S."/>
            <person name="Shea T."/>
            <person name="Sisk P."/>
            <person name="Sykes S."/>
            <person name="Wortman J."/>
            <person name="Nusbaum C."/>
            <person name="Birren B."/>
        </authorList>
    </citation>
    <scope>NUCLEOTIDE SEQUENCE [LARGE SCALE GENOMIC DNA]</scope>
    <source>
        <strain evidence="1 2">P10297</strain>
    </source>
</reference>
<dbReference type="EMBL" id="ANIY01004161">
    <property type="protein sequence ID" value="ETP31224.1"/>
    <property type="molecule type" value="Genomic_DNA"/>
</dbReference>